<keyword evidence="3" id="KW-0520">NAD</keyword>
<dbReference type="InterPro" id="IPR001670">
    <property type="entry name" value="ADH_Fe/GldA"/>
</dbReference>
<dbReference type="PANTHER" id="PTHR11496">
    <property type="entry name" value="ALCOHOL DEHYDROGENASE"/>
    <property type="match status" value="1"/>
</dbReference>
<gene>
    <name evidence="6" type="ORF">MNBD_DELTA01-346</name>
</gene>
<dbReference type="GO" id="GO:0004022">
    <property type="term" value="F:alcohol dehydrogenase (NAD+) activity"/>
    <property type="evidence" value="ECO:0007669"/>
    <property type="project" value="TreeGrafter"/>
</dbReference>
<evidence type="ECO:0000259" key="4">
    <source>
        <dbReference type="Pfam" id="PF00465"/>
    </source>
</evidence>
<dbReference type="PROSITE" id="PS00913">
    <property type="entry name" value="ADH_IRON_1"/>
    <property type="match status" value="1"/>
</dbReference>
<dbReference type="FunFam" id="3.40.50.1970:FF:000003">
    <property type="entry name" value="Alcohol dehydrogenase, iron-containing"/>
    <property type="match status" value="1"/>
</dbReference>
<evidence type="ECO:0000256" key="2">
    <source>
        <dbReference type="ARBA" id="ARBA00023002"/>
    </source>
</evidence>
<feature type="domain" description="Alcohol dehydrogenase iron-type/glycerol dehydrogenase GldA" evidence="4">
    <location>
        <begin position="7"/>
        <end position="181"/>
    </location>
</feature>
<dbReference type="Gene3D" id="1.20.1090.10">
    <property type="entry name" value="Dehydroquinate synthase-like - alpha domain"/>
    <property type="match status" value="1"/>
</dbReference>
<dbReference type="EMBL" id="UOEA01000090">
    <property type="protein sequence ID" value="VAV85552.1"/>
    <property type="molecule type" value="Genomic_DNA"/>
</dbReference>
<evidence type="ECO:0000313" key="6">
    <source>
        <dbReference type="EMBL" id="VAV85552.1"/>
    </source>
</evidence>
<dbReference type="Pfam" id="PF00465">
    <property type="entry name" value="Fe-ADH"/>
    <property type="match status" value="1"/>
</dbReference>
<dbReference type="InterPro" id="IPR039697">
    <property type="entry name" value="Alcohol_dehydrogenase_Fe"/>
</dbReference>
<keyword evidence="2" id="KW-0560">Oxidoreductase</keyword>
<name>A0A3B0QZ37_9ZZZZ</name>
<dbReference type="AlphaFoldDB" id="A0A3B0QZ37"/>
<dbReference type="SUPFAM" id="SSF56796">
    <property type="entry name" value="Dehydroquinate synthase-like"/>
    <property type="match status" value="1"/>
</dbReference>
<accession>A0A3B0QZ37</accession>
<dbReference type="InterPro" id="IPR018211">
    <property type="entry name" value="ADH_Fe_CS"/>
</dbReference>
<sequence>MNFFNFPVRIAYGPASFGELPGLVKGLSEYVLVVCGQSSMRSSRRFDELLKSLAGLGVKYTLYEGVTPDPTVKDIDNAAAKLKEGSFDLVLAVGGGSVLDFGKSLALMKNYEGASVWDFVNTAERRATPVEHEVLPLIAVPTTSGTGSEATPFTVLTNKEARLKKGIGNSGLYPVLSVLDPELTLGLPREQTLYTALDAFCQSLESYIGIKNSPLTEYLCLRSITGVITGLPGALDDPGDIKARSSLSLAAMLSGMAIGHTDVGLAHAIGQAISISYPLPHGLLVALVTPSVLEFSRSAIGEKIERVEAEIKKQTSATDVRGFFELTGLKLGLANYGVKAADLGEMIETALLIGSVKTSPVPVDKKGVRGIIERAMDG</sequence>
<dbReference type="GO" id="GO:0046872">
    <property type="term" value="F:metal ion binding"/>
    <property type="evidence" value="ECO:0007669"/>
    <property type="project" value="InterPro"/>
</dbReference>
<evidence type="ECO:0000256" key="3">
    <source>
        <dbReference type="ARBA" id="ARBA00023027"/>
    </source>
</evidence>
<proteinExistence type="inferred from homology"/>
<dbReference type="InterPro" id="IPR056798">
    <property type="entry name" value="ADH_Fe_C"/>
</dbReference>
<dbReference type="Pfam" id="PF25137">
    <property type="entry name" value="ADH_Fe_C"/>
    <property type="match status" value="1"/>
</dbReference>
<protein>
    <submittedName>
        <fullName evidence="6">Uncharacterized protein</fullName>
    </submittedName>
</protein>
<dbReference type="PANTHER" id="PTHR11496:SF102">
    <property type="entry name" value="ALCOHOL DEHYDROGENASE 4"/>
    <property type="match status" value="1"/>
</dbReference>
<evidence type="ECO:0000259" key="5">
    <source>
        <dbReference type="Pfam" id="PF25137"/>
    </source>
</evidence>
<organism evidence="6">
    <name type="scientific">hydrothermal vent metagenome</name>
    <dbReference type="NCBI Taxonomy" id="652676"/>
    <lineage>
        <taxon>unclassified sequences</taxon>
        <taxon>metagenomes</taxon>
        <taxon>ecological metagenomes</taxon>
    </lineage>
</organism>
<dbReference type="CDD" id="cd08551">
    <property type="entry name" value="Fe-ADH"/>
    <property type="match status" value="1"/>
</dbReference>
<comment type="similarity">
    <text evidence="1">Belongs to the iron-containing alcohol dehydrogenase family.</text>
</comment>
<dbReference type="Gene3D" id="3.40.50.1970">
    <property type="match status" value="1"/>
</dbReference>
<evidence type="ECO:0000256" key="1">
    <source>
        <dbReference type="ARBA" id="ARBA00007358"/>
    </source>
</evidence>
<reference evidence="6" key="1">
    <citation type="submission" date="2018-06" db="EMBL/GenBank/DDBJ databases">
        <authorList>
            <person name="Zhirakovskaya E."/>
        </authorList>
    </citation>
    <scope>NUCLEOTIDE SEQUENCE</scope>
</reference>
<feature type="domain" description="Fe-containing alcohol dehydrogenase-like C-terminal" evidence="5">
    <location>
        <begin position="192"/>
        <end position="376"/>
    </location>
</feature>